<reference evidence="2" key="2">
    <citation type="submission" date="2015-01" db="EMBL/GenBank/DDBJ databases">
        <title>Evolutionary Origins and Diversification of the Mycorrhizal Mutualists.</title>
        <authorList>
            <consortium name="DOE Joint Genome Institute"/>
            <consortium name="Mycorrhizal Genomics Consortium"/>
            <person name="Kohler A."/>
            <person name="Kuo A."/>
            <person name="Nagy L.G."/>
            <person name="Floudas D."/>
            <person name="Copeland A."/>
            <person name="Barry K.W."/>
            <person name="Cichocki N."/>
            <person name="Veneault-Fourrey C."/>
            <person name="LaButti K."/>
            <person name="Lindquist E.A."/>
            <person name="Lipzen A."/>
            <person name="Lundell T."/>
            <person name="Morin E."/>
            <person name="Murat C."/>
            <person name="Riley R."/>
            <person name="Ohm R."/>
            <person name="Sun H."/>
            <person name="Tunlid A."/>
            <person name="Henrissat B."/>
            <person name="Grigoriev I.V."/>
            <person name="Hibbett D.S."/>
            <person name="Martin F."/>
        </authorList>
    </citation>
    <scope>NUCLEOTIDE SEQUENCE [LARGE SCALE GENOMIC DNA]</scope>
    <source>
        <strain evidence="2">Ve08.2h10</strain>
    </source>
</reference>
<dbReference type="EMBL" id="KN828261">
    <property type="protein sequence ID" value="KIK75221.1"/>
    <property type="molecule type" value="Genomic_DNA"/>
</dbReference>
<proteinExistence type="predicted"/>
<dbReference type="HOGENOM" id="CLU_200114_0_0_1"/>
<accession>A0A0D0CVU3</accession>
<evidence type="ECO:0000313" key="1">
    <source>
        <dbReference type="EMBL" id="KIK75221.1"/>
    </source>
</evidence>
<dbReference type="InParanoid" id="A0A0D0CVU3"/>
<keyword evidence="2" id="KW-1185">Reference proteome</keyword>
<feature type="non-terminal residue" evidence="1">
    <location>
        <position position="1"/>
    </location>
</feature>
<gene>
    <name evidence="1" type="ORF">PAXRUDRAFT_173440</name>
</gene>
<name>A0A0D0CVU3_9AGAM</name>
<organism evidence="1 2">
    <name type="scientific">Paxillus rubicundulus Ve08.2h10</name>
    <dbReference type="NCBI Taxonomy" id="930991"/>
    <lineage>
        <taxon>Eukaryota</taxon>
        <taxon>Fungi</taxon>
        <taxon>Dikarya</taxon>
        <taxon>Basidiomycota</taxon>
        <taxon>Agaricomycotina</taxon>
        <taxon>Agaricomycetes</taxon>
        <taxon>Agaricomycetidae</taxon>
        <taxon>Boletales</taxon>
        <taxon>Paxilineae</taxon>
        <taxon>Paxillaceae</taxon>
        <taxon>Paxillus</taxon>
    </lineage>
</organism>
<evidence type="ECO:0000313" key="2">
    <source>
        <dbReference type="Proteomes" id="UP000054538"/>
    </source>
</evidence>
<sequence>CYLCLDGGEDLYCCIRCPRVVYNICITVPVESCSFVRGSDVDFPCPACHEAADRDNSGQMGWAFALYWVSVADGL</sequence>
<reference evidence="1 2" key="1">
    <citation type="submission" date="2014-04" db="EMBL/GenBank/DDBJ databases">
        <authorList>
            <consortium name="DOE Joint Genome Institute"/>
            <person name="Kuo A."/>
            <person name="Kohler A."/>
            <person name="Jargeat P."/>
            <person name="Nagy L.G."/>
            <person name="Floudas D."/>
            <person name="Copeland A."/>
            <person name="Barry K.W."/>
            <person name="Cichocki N."/>
            <person name="Veneault-Fourrey C."/>
            <person name="LaButti K."/>
            <person name="Lindquist E.A."/>
            <person name="Lipzen A."/>
            <person name="Lundell T."/>
            <person name="Morin E."/>
            <person name="Murat C."/>
            <person name="Sun H."/>
            <person name="Tunlid A."/>
            <person name="Henrissat B."/>
            <person name="Grigoriev I.V."/>
            <person name="Hibbett D.S."/>
            <person name="Martin F."/>
            <person name="Nordberg H.P."/>
            <person name="Cantor M.N."/>
            <person name="Hua S.X."/>
        </authorList>
    </citation>
    <scope>NUCLEOTIDE SEQUENCE [LARGE SCALE GENOMIC DNA]</scope>
    <source>
        <strain evidence="1 2">Ve08.2h10</strain>
    </source>
</reference>
<dbReference type="AlphaFoldDB" id="A0A0D0CVU3"/>
<protein>
    <submittedName>
        <fullName evidence="1">Uncharacterized protein</fullName>
    </submittedName>
</protein>
<dbReference type="Proteomes" id="UP000054538">
    <property type="component" value="Unassembled WGS sequence"/>
</dbReference>
<dbReference type="OrthoDB" id="2676753at2759"/>